<evidence type="ECO:0000313" key="1">
    <source>
        <dbReference type="EMBL" id="SIS15766.1"/>
    </source>
</evidence>
<dbReference type="AlphaFoldDB" id="A0A1N7GT78"/>
<keyword evidence="2" id="KW-1185">Reference proteome</keyword>
<proteinExistence type="predicted"/>
<sequence length="179" mass="18898">MRVYLPATLSMLSQLTDSHQFAAIGGTGFALTPALRESYSVGDDEELSEAAMREAARASLRLLAAEPGVLDPDVDDDGTHAALPPRRVVVAADVDDDEVTLRPDLEPAVVKIGVPVPIADIASVHVDAADAESAIRVAAEVIDAADMGDEDAELAVGDVDDHDLAWYATQEIPFLLDLL</sequence>
<dbReference type="InterPro" id="IPR054206">
    <property type="entry name" value="DUF6912"/>
</dbReference>
<gene>
    <name evidence="1" type="ORF">SAMN05445060_3110</name>
</gene>
<dbReference type="Pfam" id="PF21853">
    <property type="entry name" value="DUF6912"/>
    <property type="match status" value="1"/>
</dbReference>
<reference evidence="1 2" key="1">
    <citation type="submission" date="2017-01" db="EMBL/GenBank/DDBJ databases">
        <authorList>
            <person name="Mah S.A."/>
            <person name="Swanson W.J."/>
            <person name="Moy G.W."/>
            <person name="Vacquier V.D."/>
        </authorList>
    </citation>
    <scope>NUCLEOTIDE SEQUENCE [LARGE SCALE GENOMIC DNA]</scope>
    <source>
        <strain evidence="1 2">CPCC 203464</strain>
    </source>
</reference>
<dbReference type="OrthoDB" id="3214389at2"/>
<protein>
    <submittedName>
        <fullName evidence="1">Uncharacterized protein</fullName>
    </submittedName>
</protein>
<accession>A0A1N7GT78</accession>
<dbReference type="STRING" id="1344003.SAMN05445060_3110"/>
<dbReference type="EMBL" id="FTNT01000009">
    <property type="protein sequence ID" value="SIS15766.1"/>
    <property type="molecule type" value="Genomic_DNA"/>
</dbReference>
<dbReference type="RefSeq" id="WP_076481141.1">
    <property type="nucleotide sequence ID" value="NZ_FTNT01000009.1"/>
</dbReference>
<name>A0A1N7GT78_9NOCA</name>
<organism evidence="1 2">
    <name type="scientific">Williamsia sterculiae</name>
    <dbReference type="NCBI Taxonomy" id="1344003"/>
    <lineage>
        <taxon>Bacteria</taxon>
        <taxon>Bacillati</taxon>
        <taxon>Actinomycetota</taxon>
        <taxon>Actinomycetes</taxon>
        <taxon>Mycobacteriales</taxon>
        <taxon>Nocardiaceae</taxon>
        <taxon>Williamsia</taxon>
    </lineage>
</organism>
<evidence type="ECO:0000313" key="2">
    <source>
        <dbReference type="Proteomes" id="UP000186218"/>
    </source>
</evidence>
<dbReference type="Proteomes" id="UP000186218">
    <property type="component" value="Unassembled WGS sequence"/>
</dbReference>